<dbReference type="Pfam" id="PF00856">
    <property type="entry name" value="SET"/>
    <property type="match status" value="1"/>
</dbReference>
<gene>
    <name evidence="2" type="ORF">Megvenef_00240</name>
</gene>
<evidence type="ECO:0000259" key="1">
    <source>
        <dbReference type="PROSITE" id="PS50280"/>
    </source>
</evidence>
<dbReference type="PROSITE" id="PS50280">
    <property type="entry name" value="SET"/>
    <property type="match status" value="1"/>
</dbReference>
<name>A0ABU5NAZ7_9RICK</name>
<sequence>MKKKYLNKVIIGNGVLNNKGVYATRDFKKDEIVIKYNLTPLTRKGFEKLPEKEKWFAHILNDTIFLFGEPERYVNHSDTPNTFQAYRNGWCDIALKDIKEGEEITTDSTKEISP</sequence>
<proteinExistence type="predicted"/>
<protein>
    <submittedName>
        <fullName evidence="2">SET domain-containing protein</fullName>
    </submittedName>
</protein>
<dbReference type="Proteomes" id="UP001291687">
    <property type="component" value="Unassembled WGS sequence"/>
</dbReference>
<dbReference type="RefSeq" id="WP_322776183.1">
    <property type="nucleotide sequence ID" value="NZ_JARJFB010000009.1"/>
</dbReference>
<dbReference type="Gene3D" id="2.170.270.10">
    <property type="entry name" value="SET domain"/>
    <property type="match status" value="1"/>
</dbReference>
<reference evidence="2 3" key="1">
    <citation type="submission" date="2023-03" db="EMBL/GenBank/DDBJ databases">
        <title>Host association and intracellularity evolved multiple times independently in the Rickettsiales.</title>
        <authorList>
            <person name="Castelli M."/>
            <person name="Nardi T."/>
            <person name="Gammuto L."/>
            <person name="Bellinzona G."/>
            <person name="Sabaneyeva E."/>
            <person name="Potekhin A."/>
            <person name="Serra V."/>
            <person name="Petroni G."/>
            <person name="Sassera D."/>
        </authorList>
    </citation>
    <scope>NUCLEOTIDE SEQUENCE [LARGE SCALE GENOMIC DNA]</scope>
    <source>
        <strain evidence="2 3">Sr 2-6</strain>
    </source>
</reference>
<accession>A0ABU5NAZ7</accession>
<comment type="caution">
    <text evidence="2">The sequence shown here is derived from an EMBL/GenBank/DDBJ whole genome shotgun (WGS) entry which is preliminary data.</text>
</comment>
<dbReference type="EMBL" id="JARJFB010000009">
    <property type="protein sequence ID" value="MEA0970282.1"/>
    <property type="molecule type" value="Genomic_DNA"/>
</dbReference>
<evidence type="ECO:0000313" key="2">
    <source>
        <dbReference type="EMBL" id="MEA0970282.1"/>
    </source>
</evidence>
<keyword evidence="3" id="KW-1185">Reference proteome</keyword>
<dbReference type="InterPro" id="IPR001214">
    <property type="entry name" value="SET_dom"/>
</dbReference>
<dbReference type="SUPFAM" id="SSF82199">
    <property type="entry name" value="SET domain"/>
    <property type="match status" value="1"/>
</dbReference>
<organism evidence="2 3">
    <name type="scientific">Candidatus Megaera venefica</name>
    <dbReference type="NCBI Taxonomy" id="2055910"/>
    <lineage>
        <taxon>Bacteria</taxon>
        <taxon>Pseudomonadati</taxon>
        <taxon>Pseudomonadota</taxon>
        <taxon>Alphaproteobacteria</taxon>
        <taxon>Rickettsiales</taxon>
        <taxon>Rickettsiaceae</taxon>
        <taxon>Candidatus Megaera</taxon>
    </lineage>
</organism>
<evidence type="ECO:0000313" key="3">
    <source>
        <dbReference type="Proteomes" id="UP001291687"/>
    </source>
</evidence>
<feature type="domain" description="SET" evidence="1">
    <location>
        <begin position="2"/>
        <end position="109"/>
    </location>
</feature>
<dbReference type="InterPro" id="IPR046341">
    <property type="entry name" value="SET_dom_sf"/>
</dbReference>